<dbReference type="RefSeq" id="XP_001013985.2">
    <property type="nucleotide sequence ID" value="XM_001013985.2"/>
</dbReference>
<reference evidence="4" key="1">
    <citation type="journal article" date="2006" name="PLoS Biol.">
        <title>Macronuclear genome sequence of the ciliate Tetrahymena thermophila, a model eukaryote.</title>
        <authorList>
            <person name="Eisen J.A."/>
            <person name="Coyne R.S."/>
            <person name="Wu M."/>
            <person name="Wu D."/>
            <person name="Thiagarajan M."/>
            <person name="Wortman J.R."/>
            <person name="Badger J.H."/>
            <person name="Ren Q."/>
            <person name="Amedeo P."/>
            <person name="Jones K.M."/>
            <person name="Tallon L.J."/>
            <person name="Delcher A.L."/>
            <person name="Salzberg S.L."/>
            <person name="Silva J.C."/>
            <person name="Haas B.J."/>
            <person name="Majoros W.H."/>
            <person name="Farzad M."/>
            <person name="Carlton J.M."/>
            <person name="Smith R.K. Jr."/>
            <person name="Garg J."/>
            <person name="Pearlman R.E."/>
            <person name="Karrer K.M."/>
            <person name="Sun L."/>
            <person name="Manning G."/>
            <person name="Elde N.C."/>
            <person name="Turkewitz A.P."/>
            <person name="Asai D.J."/>
            <person name="Wilkes D.E."/>
            <person name="Wang Y."/>
            <person name="Cai H."/>
            <person name="Collins K."/>
            <person name="Stewart B.A."/>
            <person name="Lee S.R."/>
            <person name="Wilamowska K."/>
            <person name="Weinberg Z."/>
            <person name="Ruzzo W.L."/>
            <person name="Wloga D."/>
            <person name="Gaertig J."/>
            <person name="Frankel J."/>
            <person name="Tsao C.-C."/>
            <person name="Gorovsky M.A."/>
            <person name="Keeling P.J."/>
            <person name="Waller R.F."/>
            <person name="Patron N.J."/>
            <person name="Cherry J.M."/>
            <person name="Stover N.A."/>
            <person name="Krieger C.J."/>
            <person name="del Toro C."/>
            <person name="Ryder H.F."/>
            <person name="Williamson S.C."/>
            <person name="Barbeau R.A."/>
            <person name="Hamilton E.P."/>
            <person name="Orias E."/>
        </authorList>
    </citation>
    <scope>NUCLEOTIDE SEQUENCE [LARGE SCALE GENOMIC DNA]</scope>
    <source>
        <strain evidence="4">SB210</strain>
    </source>
</reference>
<dbReference type="EMBL" id="GG662719">
    <property type="protein sequence ID" value="EAR93740.2"/>
    <property type="molecule type" value="Genomic_DNA"/>
</dbReference>
<dbReference type="PANTHER" id="PTHR31398">
    <property type="entry name" value="MEIOTIC NUCLEAR DIVISION PROTEIN 1 HOMOLOG"/>
    <property type="match status" value="1"/>
</dbReference>
<keyword evidence="2" id="KW-0472">Membrane</keyword>
<evidence type="ECO:0000313" key="3">
    <source>
        <dbReference type="EMBL" id="EAR93740.2"/>
    </source>
</evidence>
<protein>
    <submittedName>
        <fullName evidence="3">Small GTP-binding domain protein</fullName>
    </submittedName>
</protein>
<dbReference type="GO" id="GO:0007131">
    <property type="term" value="P:reciprocal meiotic recombination"/>
    <property type="evidence" value="ECO:0007669"/>
    <property type="project" value="TreeGrafter"/>
</dbReference>
<dbReference type="GO" id="GO:0005634">
    <property type="term" value="C:nucleus"/>
    <property type="evidence" value="ECO:0007669"/>
    <property type="project" value="TreeGrafter"/>
</dbReference>
<dbReference type="AlphaFoldDB" id="I7LUG7"/>
<accession>I7LUG7</accession>
<proteinExistence type="predicted"/>
<sequence>MFKNIDLFGKQINLRFQKKQTYQSNFGSFITLLIVNFISYRFISILIDTIQGSIPQVNYSERQVDDPELFQTNSISYPIAFAMEDPITKNYYIDETIYTVSAQLQSKYLIYNQTQIQYNTVWEKKNITLQPCTVQNFKNPENQRYYLALNYTNMYCLPPKTNINIQGDFNSPVFQQIQFFVSKCQINCKSEEEINYYLMKSGLGLQLSDAYVDANQYENPFKIFSRDLYFSTSLLMPEDVLIYIRNNYVYSNKGLIQTATKMQKYPQFNLLSIMSEIGGLTQSFLAIGFLIQWDESCEQLEDASLKENKTIFNKKNEENSQNIQFDIASDKDKTFLSNASFIKLRKNKSLLCNDIQLIDQEKFHKNVNNDVKVKTLDNSRVSQKEIKDNTYSLSQNLEQKQFLNSILQNNNKSGEYLQRQMPTCQVQDKKKQEKQTGQKDEENYLKQKKKIDKNINKLLQKQTKSMEMSFWQYILSYICPFGRLKQKKEIIDYSIDKLYQNLDILQILKRLIEVEKLKRLLLDQDQIKLFDYLPKPTINFSLTSKKLQKQIQQQDFYKNQEINLLYQDDRSELQKIKDAYEAYKKILAKDDFSNLDQKIIDMIDKNIVDIFEVQQELNISDVQIPQQQSIYGQQLQDVFQNSPQSVQSQKVNKNNSTEIKQQIFPQSKTLINNQQQLNFQNYSQKLIQMQFQQDQITKKTNKNFDFIINDDQSSQGEIAKEDINNNLLNQTKDITFLNPFINKLKN</sequence>
<dbReference type="OrthoDB" id="290807at2759"/>
<feature type="transmembrane region" description="Helical" evidence="2">
    <location>
        <begin position="21"/>
        <end position="43"/>
    </location>
</feature>
<feature type="compositionally biased region" description="Basic and acidic residues" evidence="1">
    <location>
        <begin position="427"/>
        <end position="444"/>
    </location>
</feature>
<dbReference type="GeneID" id="7846663"/>
<evidence type="ECO:0000256" key="1">
    <source>
        <dbReference type="SAM" id="MobiDB-lite"/>
    </source>
</evidence>
<name>I7LUG7_TETTS</name>
<feature type="region of interest" description="Disordered" evidence="1">
    <location>
        <begin position="422"/>
        <end position="444"/>
    </location>
</feature>
<keyword evidence="2" id="KW-0812">Transmembrane</keyword>
<dbReference type="Proteomes" id="UP000009168">
    <property type="component" value="Unassembled WGS sequence"/>
</dbReference>
<evidence type="ECO:0000256" key="2">
    <source>
        <dbReference type="SAM" id="Phobius"/>
    </source>
</evidence>
<dbReference type="KEGG" id="tet:TTHERM_00398100"/>
<dbReference type="PANTHER" id="PTHR31398:SF0">
    <property type="entry name" value="MEIOTIC NUCLEAR DIVISION PROTEIN 1 HOMOLOG"/>
    <property type="match status" value="1"/>
</dbReference>
<dbReference type="InParanoid" id="I7LUG7"/>
<gene>
    <name evidence="3" type="ORF">TTHERM_00398100</name>
</gene>
<evidence type="ECO:0000313" key="4">
    <source>
        <dbReference type="Proteomes" id="UP000009168"/>
    </source>
</evidence>
<organism evidence="3 4">
    <name type="scientific">Tetrahymena thermophila (strain SB210)</name>
    <dbReference type="NCBI Taxonomy" id="312017"/>
    <lineage>
        <taxon>Eukaryota</taxon>
        <taxon>Sar</taxon>
        <taxon>Alveolata</taxon>
        <taxon>Ciliophora</taxon>
        <taxon>Intramacronucleata</taxon>
        <taxon>Oligohymenophorea</taxon>
        <taxon>Hymenostomatida</taxon>
        <taxon>Tetrahymenina</taxon>
        <taxon>Tetrahymenidae</taxon>
        <taxon>Tetrahymena</taxon>
    </lineage>
</organism>
<keyword evidence="4" id="KW-1185">Reference proteome</keyword>
<keyword evidence="2" id="KW-1133">Transmembrane helix</keyword>